<organism evidence="2 3">
    <name type="scientific">Coprobacillus cateniformis</name>
    <dbReference type="NCBI Taxonomy" id="100884"/>
    <lineage>
        <taxon>Bacteria</taxon>
        <taxon>Bacillati</taxon>
        <taxon>Bacillota</taxon>
        <taxon>Erysipelotrichia</taxon>
        <taxon>Erysipelotrichales</taxon>
        <taxon>Coprobacillaceae</taxon>
        <taxon>Coprobacillus</taxon>
    </lineage>
</organism>
<name>E7GEK0_9FIRM</name>
<dbReference type="STRING" id="100884.GCA_000269565_03848"/>
<dbReference type="GeneID" id="78231585"/>
<reference evidence="2 3" key="1">
    <citation type="submission" date="2010-12" db="EMBL/GenBank/DDBJ databases">
        <title>The Genome Sequence of Coprobacillus sp. strain 29_1.</title>
        <authorList>
            <consortium name="The Broad Institute Genome Sequencing Platform"/>
            <person name="Earl A."/>
            <person name="Ward D."/>
            <person name="Feldgarden M."/>
            <person name="Gevers D."/>
            <person name="Daigneault M."/>
            <person name="Sibley C.D."/>
            <person name="White A."/>
            <person name="Strauss J."/>
            <person name="Allen-Vercoe E."/>
            <person name="Young S.K."/>
            <person name="Zeng Q."/>
            <person name="Gargeya S."/>
            <person name="Fitzgerald M."/>
            <person name="Haas B."/>
            <person name="Abouelleil A."/>
            <person name="Alvarado L."/>
            <person name="Arachchi H.M."/>
            <person name="Berlin A."/>
            <person name="Brown A."/>
            <person name="Chapman S.B."/>
            <person name="Chen Z."/>
            <person name="Dunbar C."/>
            <person name="Freedman E."/>
            <person name="Gearin G."/>
            <person name="Gellesch M."/>
            <person name="Goldberg J."/>
            <person name="Griggs A."/>
            <person name="Gujja S."/>
            <person name="Heilman E."/>
            <person name="Heiman D."/>
            <person name="Howarth C."/>
            <person name="Larson L."/>
            <person name="Lui A."/>
            <person name="MacDonald P.J.P."/>
            <person name="Mehta T."/>
            <person name="Montmayeur A."/>
            <person name="Murphy C."/>
            <person name="Neiman D."/>
            <person name="Pearson M."/>
            <person name="Priest M."/>
            <person name="Roberts A."/>
            <person name="Saif S."/>
            <person name="Shea T."/>
            <person name="Shenoy N."/>
            <person name="Sisk P."/>
            <person name="Stolte C."/>
            <person name="Sykes S."/>
            <person name="White J."/>
            <person name="Yandava C."/>
            <person name="Nusbaum C."/>
            <person name="Birren B."/>
        </authorList>
    </citation>
    <scope>NUCLEOTIDE SEQUENCE [LARGE SCALE GENOMIC DNA]</scope>
    <source>
        <strain evidence="2 3">29_1</strain>
    </source>
</reference>
<dbReference type="AlphaFoldDB" id="E7GEK0"/>
<keyword evidence="3" id="KW-1185">Reference proteome</keyword>
<accession>E7GEK0</accession>
<keyword evidence="1" id="KW-0472">Membrane</keyword>
<feature type="transmembrane region" description="Helical" evidence="1">
    <location>
        <begin position="80"/>
        <end position="98"/>
    </location>
</feature>
<keyword evidence="1" id="KW-0812">Transmembrane</keyword>
<evidence type="ECO:0000256" key="1">
    <source>
        <dbReference type="SAM" id="Phobius"/>
    </source>
</evidence>
<proteinExistence type="predicted"/>
<dbReference type="RefSeq" id="WP_008790224.1">
    <property type="nucleotide sequence ID" value="NZ_AKCB01000004.1"/>
</dbReference>
<evidence type="ECO:0000313" key="2">
    <source>
        <dbReference type="EMBL" id="EFW03451.1"/>
    </source>
</evidence>
<comment type="caution">
    <text evidence="2">The sequence shown here is derived from an EMBL/GenBank/DDBJ whole genome shotgun (WGS) entry which is preliminary data.</text>
</comment>
<evidence type="ECO:0000313" key="3">
    <source>
        <dbReference type="Proteomes" id="UP000003157"/>
    </source>
</evidence>
<sequence>MFKKRKEEEWNPWEINETENSETFNTPAQKDKNVFGFIKKRNSKDIKEELWDSSEDINYLDENEHHVYEKEEFHYSKPKIFGIFLCIFLLAACGIGYMNTDFDEVNKGYIVSYDLHYEREYVNHSDELYEYCLELKDDLAQIMPQLPNNSLSLTNKVASMKETLIAKTNKVSRYTEVPEIMVTYNDNLISFSLSTQKMLTTMLSNYTNSDYMAWAESAYNDFSTSLNALEYLRSQINSVIYRNVYGGENNE</sequence>
<protein>
    <submittedName>
        <fullName evidence="2">Uncharacterized protein</fullName>
    </submittedName>
</protein>
<keyword evidence="1" id="KW-1133">Transmembrane helix</keyword>
<dbReference type="HOGENOM" id="CLU_1105674_0_0_9"/>
<dbReference type="EMBL" id="ADKX01000046">
    <property type="protein sequence ID" value="EFW03451.1"/>
    <property type="molecule type" value="Genomic_DNA"/>
</dbReference>
<gene>
    <name evidence="2" type="ORF">HMPREF9488_03142</name>
</gene>
<dbReference type="Proteomes" id="UP000003157">
    <property type="component" value="Unassembled WGS sequence"/>
</dbReference>